<feature type="compositionally biased region" description="Basic and acidic residues" evidence="6">
    <location>
        <begin position="538"/>
        <end position="547"/>
    </location>
</feature>
<dbReference type="SMART" id="SM00448">
    <property type="entry name" value="REC"/>
    <property type="match status" value="1"/>
</dbReference>
<evidence type="ECO:0000313" key="9">
    <source>
        <dbReference type="EMBL" id="MBF0637246.1"/>
    </source>
</evidence>
<evidence type="ECO:0000259" key="8">
    <source>
        <dbReference type="PROSITE" id="PS50110"/>
    </source>
</evidence>
<dbReference type="Pfam" id="PF02518">
    <property type="entry name" value="HATPase_c"/>
    <property type="match status" value="1"/>
</dbReference>
<dbReference type="SMART" id="SM00387">
    <property type="entry name" value="HATPase_c"/>
    <property type="match status" value="1"/>
</dbReference>
<sequence>MERNSEKQGDTRLPISHDMLEFRPGWQFDDPQTGVYYRSGVIPHHLFFTALGGDFQYEVAEKVLPCINQVFEDGVLSDCEYIRIADYTDVTKASINARILYANELNRLHRQYRCSPSVTYICGASLLLRSMLRIFSRIVQQRFIFVDTVDEAFELINEPREPDTQQYSESLLVSRSEIDNFAAVCGHLLFEDRDITEVLEGRISSDHPLSELYKIIGVLQSDLRDLKQKEKSQKEQLETALKDARALNERLAEEKRNVEEKERVQQDLIHTLKKARKEAEAANKAKSEFLANISHEIRTPLHAVIGMTELLLDTSLDSAQHYYADTAHSSSKMLLLLINDLLDFSRIEAGYIDEEKEAFDPVQLFGDVIAVMQDAASRKGLLLEKELDPAVPTSVTGYPGYLRQVLMNLLQNAIKFTYKGHIRLEVSVVSEDEKGVELGISVRDTGVGIPEQKLEQIFREFTQLDASSTRKEGGTGLGLAIVDRLVSFMGGRVKVESRTGEGSHFHFRLRFDKTALQASGESCVLSREHRSCRSSRSSRADRAAEESSDRILVVEDNAINQKVAQAMLEKMGYRSELAENGKEALEALQRKTFALVLMDLQMPVMDGFEATRHIREGKGNTANSRIPVIAMTANATREDRQRCIESGMDDYLSKPVQRQVLQDMLDRWLHAGK</sequence>
<dbReference type="PANTHER" id="PTHR45339:SF5">
    <property type="entry name" value="HISTIDINE KINASE"/>
    <property type="match status" value="1"/>
</dbReference>
<dbReference type="InterPro" id="IPR001789">
    <property type="entry name" value="Sig_transdc_resp-reg_receiver"/>
</dbReference>
<proteinExistence type="predicted"/>
<keyword evidence="3 4" id="KW-0597">Phosphoprotein</keyword>
<dbReference type="EC" id="2.7.13.3" evidence="2"/>
<feature type="coiled-coil region" evidence="5">
    <location>
        <begin position="216"/>
        <end position="292"/>
    </location>
</feature>
<dbReference type="PROSITE" id="PS50110">
    <property type="entry name" value="RESPONSE_REGULATORY"/>
    <property type="match status" value="1"/>
</dbReference>
<evidence type="ECO:0000256" key="4">
    <source>
        <dbReference type="PROSITE-ProRule" id="PRU00169"/>
    </source>
</evidence>
<feature type="domain" description="Histidine kinase" evidence="7">
    <location>
        <begin position="292"/>
        <end position="513"/>
    </location>
</feature>
<accession>A0ABR9XT73</accession>
<dbReference type="InterPro" id="IPR005467">
    <property type="entry name" value="His_kinase_dom"/>
</dbReference>
<evidence type="ECO:0000259" key="7">
    <source>
        <dbReference type="PROSITE" id="PS50109"/>
    </source>
</evidence>
<dbReference type="InterPro" id="IPR011006">
    <property type="entry name" value="CheY-like_superfamily"/>
</dbReference>
<dbReference type="Pfam" id="PF00072">
    <property type="entry name" value="Response_reg"/>
    <property type="match status" value="1"/>
</dbReference>
<keyword evidence="5" id="KW-0175">Coiled coil</keyword>
<dbReference type="InterPro" id="IPR003661">
    <property type="entry name" value="HisK_dim/P_dom"/>
</dbReference>
<dbReference type="CDD" id="cd00082">
    <property type="entry name" value="HisKA"/>
    <property type="match status" value="1"/>
</dbReference>
<dbReference type="InterPro" id="IPR003594">
    <property type="entry name" value="HATPase_dom"/>
</dbReference>
<dbReference type="InterPro" id="IPR036097">
    <property type="entry name" value="HisK_dim/P_sf"/>
</dbReference>
<feature type="region of interest" description="Disordered" evidence="6">
    <location>
        <begin position="527"/>
        <end position="547"/>
    </location>
</feature>
<dbReference type="PRINTS" id="PR00344">
    <property type="entry name" value="BCTRLSENSOR"/>
</dbReference>
<evidence type="ECO:0000313" key="10">
    <source>
        <dbReference type="Proteomes" id="UP000619838"/>
    </source>
</evidence>
<comment type="catalytic activity">
    <reaction evidence="1">
        <text>ATP + protein L-histidine = ADP + protein N-phospho-L-histidine.</text>
        <dbReference type="EC" id="2.7.13.3"/>
    </reaction>
</comment>
<dbReference type="EMBL" id="JADGII010000015">
    <property type="protein sequence ID" value="MBF0637246.1"/>
    <property type="molecule type" value="Genomic_DNA"/>
</dbReference>
<dbReference type="PANTHER" id="PTHR45339">
    <property type="entry name" value="HYBRID SIGNAL TRANSDUCTION HISTIDINE KINASE J"/>
    <property type="match status" value="1"/>
</dbReference>
<dbReference type="Gene3D" id="3.30.565.10">
    <property type="entry name" value="Histidine kinase-like ATPase, C-terminal domain"/>
    <property type="match status" value="1"/>
</dbReference>
<dbReference type="SMART" id="SM00388">
    <property type="entry name" value="HisKA"/>
    <property type="match status" value="1"/>
</dbReference>
<gene>
    <name evidence="9" type="ORF">INT08_08690</name>
</gene>
<dbReference type="Pfam" id="PF00512">
    <property type="entry name" value="HisKA"/>
    <property type="match status" value="1"/>
</dbReference>
<feature type="modified residue" description="4-aspartylphosphate" evidence="4">
    <location>
        <position position="599"/>
    </location>
</feature>
<evidence type="ECO:0000256" key="6">
    <source>
        <dbReference type="SAM" id="MobiDB-lite"/>
    </source>
</evidence>
<dbReference type="SUPFAM" id="SSF55874">
    <property type="entry name" value="ATPase domain of HSP90 chaperone/DNA topoisomerase II/histidine kinase"/>
    <property type="match status" value="1"/>
</dbReference>
<feature type="domain" description="Response regulatory" evidence="8">
    <location>
        <begin position="550"/>
        <end position="669"/>
    </location>
</feature>
<protein>
    <recommendedName>
        <fullName evidence="2">histidine kinase</fullName>
        <ecNumber evidence="2">2.7.13.3</ecNumber>
    </recommendedName>
</protein>
<dbReference type="InterPro" id="IPR004358">
    <property type="entry name" value="Sig_transdc_His_kin-like_C"/>
</dbReference>
<dbReference type="InterPro" id="IPR036890">
    <property type="entry name" value="HATPase_C_sf"/>
</dbReference>
<dbReference type="RefSeq" id="WP_175187744.1">
    <property type="nucleotide sequence ID" value="NZ_JABVZQ010000019.1"/>
</dbReference>
<keyword evidence="10" id="KW-1185">Reference proteome</keyword>
<dbReference type="CDD" id="cd16922">
    <property type="entry name" value="HATPase_EvgS-ArcB-TorS-like"/>
    <property type="match status" value="1"/>
</dbReference>
<dbReference type="CDD" id="cd17546">
    <property type="entry name" value="REC_hyHK_CKI1_RcsC-like"/>
    <property type="match status" value="1"/>
</dbReference>
<evidence type="ECO:0000256" key="3">
    <source>
        <dbReference type="ARBA" id="ARBA00022553"/>
    </source>
</evidence>
<comment type="caution">
    <text evidence="9">The sequence shown here is derived from an EMBL/GenBank/DDBJ whole genome shotgun (WGS) entry which is preliminary data.</text>
</comment>
<organism evidence="9 10">
    <name type="scientific">Prosthecochloris ethylica</name>
    <dbReference type="NCBI Taxonomy" id="2743976"/>
    <lineage>
        <taxon>Bacteria</taxon>
        <taxon>Pseudomonadati</taxon>
        <taxon>Chlorobiota</taxon>
        <taxon>Chlorobiia</taxon>
        <taxon>Chlorobiales</taxon>
        <taxon>Chlorobiaceae</taxon>
        <taxon>Prosthecochloris</taxon>
    </lineage>
</organism>
<dbReference type="Gene3D" id="1.10.287.130">
    <property type="match status" value="1"/>
</dbReference>
<name>A0ABR9XT73_9CHLB</name>
<dbReference type="Proteomes" id="UP000619838">
    <property type="component" value="Unassembled WGS sequence"/>
</dbReference>
<dbReference type="SUPFAM" id="SSF47384">
    <property type="entry name" value="Homodimeric domain of signal transducing histidine kinase"/>
    <property type="match status" value="1"/>
</dbReference>
<evidence type="ECO:0000256" key="5">
    <source>
        <dbReference type="SAM" id="Coils"/>
    </source>
</evidence>
<dbReference type="SUPFAM" id="SSF52172">
    <property type="entry name" value="CheY-like"/>
    <property type="match status" value="1"/>
</dbReference>
<dbReference type="PROSITE" id="PS50109">
    <property type="entry name" value="HIS_KIN"/>
    <property type="match status" value="1"/>
</dbReference>
<evidence type="ECO:0000256" key="1">
    <source>
        <dbReference type="ARBA" id="ARBA00000085"/>
    </source>
</evidence>
<reference evidence="9 10" key="1">
    <citation type="journal article" date="2020" name="Microorganisms">
        <title>Simultaneous Genome Sequencing of Prosthecochloris ethylica and Desulfuromonas acetoxidans within a Syntrophic Mixture Reveals Unique Pili and Protein Interactions.</title>
        <authorList>
            <person name="Kyndt J.A."/>
            <person name="Van Beeumen J.J."/>
            <person name="Meyer T.E."/>
        </authorList>
    </citation>
    <scope>NUCLEOTIDE SEQUENCE [LARGE SCALE GENOMIC DNA]</scope>
    <source>
        <strain evidence="9 10">N3</strain>
    </source>
</reference>
<dbReference type="Gene3D" id="3.40.50.2300">
    <property type="match status" value="1"/>
</dbReference>
<evidence type="ECO:0000256" key="2">
    <source>
        <dbReference type="ARBA" id="ARBA00012438"/>
    </source>
</evidence>